<protein>
    <submittedName>
        <fullName evidence="2">Calcium-transporting ATPase</fullName>
    </submittedName>
</protein>
<proteinExistence type="predicted"/>
<organism evidence="1 2">
    <name type="scientific">Rhabditophanes sp. KR3021</name>
    <dbReference type="NCBI Taxonomy" id="114890"/>
    <lineage>
        <taxon>Eukaryota</taxon>
        <taxon>Metazoa</taxon>
        <taxon>Ecdysozoa</taxon>
        <taxon>Nematoda</taxon>
        <taxon>Chromadorea</taxon>
        <taxon>Rhabditida</taxon>
        <taxon>Tylenchina</taxon>
        <taxon>Panagrolaimomorpha</taxon>
        <taxon>Strongyloidoidea</taxon>
        <taxon>Alloionematidae</taxon>
        <taxon>Rhabditophanes</taxon>
    </lineage>
</organism>
<evidence type="ECO:0000313" key="2">
    <source>
        <dbReference type="WBParaSite" id="RSKR_0000701000.1"/>
    </source>
</evidence>
<sequence>MFGGSTIMEGSGKMLVLCVGMHSQNGLITKLLKNKLEPSKVVKNNDSVTSNEEVTNSDQTILQRKLSGLTNMIGYFGLVSGFVLVFALIGKYILVNFIFADNDLDGNIFSVITNIVILGITVVVVAIPEGLPLAVTISLAYSVMQMTKDNNLVRHLAACETMGNATAICSDKTGTITENKMKAMQCCFNQQFTTALPTYESMYKVTRDLIVEGISVNSAYTSQIKKEKDGVDVQLGNKTECALLGFVVDIGKSYQEIRNAFPEDQLVKVYTFNSTRKAMMTVINLPNGLGYRVYAKGASEIILTRCSYYLVKDDEVQCLRGEEMKYLSNEVIPSMTDDGLRTIGLAYKDYLYKDAKESEYLIDGEIDWEDEVAIREGMTFIGVIGIQDPIRRGVAEAISKCQNAGITVRMVTGDNVGTARTIAVQCGIMKKDDDYLVIESKEFNRRIKDSEGNICQEKLDQLWPRLRVLARAEPTDKYVLVRGMIESKSGGTREVVAVTGDGTNDAPALKKADIGFAMGIAGTDVAKEASDIIITDDNFASLVKAVIWGRNVYDSISKFVQFQLTVNVVAITITIFGSIILPESPLKAVQMLWVNLIMDTFAALALATEKPVSSLLNRKPYGRNAPLVTPLMLKNIVGQAIYQISVLLIALYYDEFLFNYQLIPSVHSSVQHMTCIFNTFVMMTIFNEINSRKIHGERNVFKGIFSNVLFPVIIVGTFGAQFLIVTFGGKWFMVKDLTLRQWGVCVGFGVGSLVWQQILISIPTIKSDPNIKRVVVGKSTVPEHEPMIQMATVDTEAQVVMTEEETMMSPLMRLRLHAFEVRNQLRVIRAFRSDVLNNQSSSGRSIGERIEVLERARCNSENSL</sequence>
<reference evidence="2" key="1">
    <citation type="submission" date="2016-11" db="UniProtKB">
        <authorList>
            <consortium name="WormBaseParasite"/>
        </authorList>
    </citation>
    <scope>IDENTIFICATION</scope>
    <source>
        <strain evidence="2">KR3021</strain>
    </source>
</reference>
<evidence type="ECO:0000313" key="1">
    <source>
        <dbReference type="Proteomes" id="UP000095286"/>
    </source>
</evidence>
<accession>A0AC35U3Z9</accession>
<name>A0AC35U3Z9_9BILA</name>
<dbReference type="WBParaSite" id="RSKR_0000701000.1">
    <property type="protein sequence ID" value="RSKR_0000701000.1"/>
    <property type="gene ID" value="RSKR_0000701000"/>
</dbReference>
<dbReference type="Proteomes" id="UP000095286">
    <property type="component" value="Unplaced"/>
</dbReference>